<evidence type="ECO:0000313" key="2">
    <source>
        <dbReference type="EMBL" id="PGH07173.1"/>
    </source>
</evidence>
<keyword evidence="3" id="KW-1185">Reference proteome</keyword>
<organism evidence="2 3">
    <name type="scientific">Blastomyces parvus</name>
    <dbReference type="NCBI Taxonomy" id="2060905"/>
    <lineage>
        <taxon>Eukaryota</taxon>
        <taxon>Fungi</taxon>
        <taxon>Dikarya</taxon>
        <taxon>Ascomycota</taxon>
        <taxon>Pezizomycotina</taxon>
        <taxon>Eurotiomycetes</taxon>
        <taxon>Eurotiomycetidae</taxon>
        <taxon>Onygenales</taxon>
        <taxon>Ajellomycetaceae</taxon>
        <taxon>Blastomyces</taxon>
    </lineage>
</organism>
<dbReference type="EMBL" id="PDNC01000016">
    <property type="protein sequence ID" value="PGH07173.1"/>
    <property type="molecule type" value="Genomic_DNA"/>
</dbReference>
<sequence>MAESYIRYTVGVSSADSNYIIHRGGRRRLSIIFLSWAPGVQFRSEAEQLRSLVRGMEVCYQRTDRLRPRQVGFFEARLQGARCSLPMPRVNERGPSTKNKGHRRPSRKEWSLGLLHHPINNSMKSRVPSGVNPTRLPWELKTQGNQKVSSSEFEIDLLLIVAAPPFLDDLHFAGPRLALPYSSTMLASLVCFRTCLPRAADPSSNCAPKQLS</sequence>
<dbReference type="AlphaFoldDB" id="A0A2B7XEK0"/>
<comment type="caution">
    <text evidence="2">The sequence shown here is derived from an EMBL/GenBank/DDBJ whole genome shotgun (WGS) entry which is preliminary data.</text>
</comment>
<protein>
    <submittedName>
        <fullName evidence="2">Uncharacterized protein</fullName>
    </submittedName>
</protein>
<name>A0A2B7XEK0_9EURO</name>
<dbReference type="Proteomes" id="UP000224080">
    <property type="component" value="Unassembled WGS sequence"/>
</dbReference>
<evidence type="ECO:0000313" key="3">
    <source>
        <dbReference type="Proteomes" id="UP000224080"/>
    </source>
</evidence>
<feature type="region of interest" description="Disordered" evidence="1">
    <location>
        <begin position="86"/>
        <end position="107"/>
    </location>
</feature>
<accession>A0A2B7XEK0</accession>
<evidence type="ECO:0000256" key="1">
    <source>
        <dbReference type="SAM" id="MobiDB-lite"/>
    </source>
</evidence>
<dbReference type="OrthoDB" id="10635597at2759"/>
<gene>
    <name evidence="2" type="ORF">GX51_01960</name>
</gene>
<proteinExistence type="predicted"/>
<reference evidence="2 3" key="1">
    <citation type="submission" date="2017-10" db="EMBL/GenBank/DDBJ databases">
        <title>Comparative genomics in systemic dimorphic fungi from Ajellomycetaceae.</title>
        <authorList>
            <person name="Munoz J.F."/>
            <person name="Mcewen J.G."/>
            <person name="Clay O.K."/>
            <person name="Cuomo C.A."/>
        </authorList>
    </citation>
    <scope>NUCLEOTIDE SEQUENCE [LARGE SCALE GENOMIC DNA]</scope>
    <source>
        <strain evidence="2 3">UAMH130</strain>
    </source>
</reference>